<accession>A0AAV9XNH8</accession>
<sequence>MSNAMAAPAAHAARPSRGIAHPHINVRNRHSYPPSLESQNQIQFTDHHSVLNLSQVFRRVTATAAGIDLDHPDPDAVTDGWLRAPTGIFKVHLENNKYLEPFEYSGHKTSALHLIYAFLTYGLQPNDLALDLLKKVVKHKAVRDLMRLFFRMRGNPLDDQDLQLQLKQGYSWDDVVERLFGEKRFAKELQKWARGYFVGLLVPMVAAKETPSSNGTGSRNMTQAALRELCFKRDGHMTVIGRVWNRFWPKDIVPPPRTELWDYGRLKACHIIPFGSPESYILRELLIKFAGDSFIVDMVNNTSNAFMLTNQFHSAFRRFEWSIEAKYMEHEHDGGVIEDNDDPWVYVFRKFCPYLPRALDQHTDGEMVRFGTQDGNIPSPNPQLLNVYTALAKVANASGAAETIDMILRDEQDMKERGLTGRSWGKVGQNYLTRQLERLSTGGTKES</sequence>
<evidence type="ECO:0000313" key="4">
    <source>
        <dbReference type="Proteomes" id="UP001365542"/>
    </source>
</evidence>
<feature type="compositionally biased region" description="Low complexity" evidence="1">
    <location>
        <begin position="1"/>
        <end position="13"/>
    </location>
</feature>
<dbReference type="InterPro" id="IPR003615">
    <property type="entry name" value="HNH_nuc"/>
</dbReference>
<dbReference type="Proteomes" id="UP001365542">
    <property type="component" value="Unassembled WGS sequence"/>
</dbReference>
<gene>
    <name evidence="3" type="ORF">TWF694_007037</name>
</gene>
<evidence type="ECO:0000313" key="3">
    <source>
        <dbReference type="EMBL" id="KAK6543117.1"/>
    </source>
</evidence>
<keyword evidence="4" id="KW-1185">Reference proteome</keyword>
<dbReference type="AlphaFoldDB" id="A0AAV9XNH8"/>
<feature type="region of interest" description="Disordered" evidence="1">
    <location>
        <begin position="1"/>
        <end position="20"/>
    </location>
</feature>
<reference evidence="3 4" key="1">
    <citation type="submission" date="2019-10" db="EMBL/GenBank/DDBJ databases">
        <authorList>
            <person name="Palmer J.M."/>
        </authorList>
    </citation>
    <scope>NUCLEOTIDE SEQUENCE [LARGE SCALE GENOMIC DNA]</scope>
    <source>
        <strain evidence="3 4">TWF694</strain>
    </source>
</reference>
<evidence type="ECO:0000256" key="1">
    <source>
        <dbReference type="SAM" id="MobiDB-lite"/>
    </source>
</evidence>
<comment type="caution">
    <text evidence="3">The sequence shown here is derived from an EMBL/GenBank/DDBJ whole genome shotgun (WGS) entry which is preliminary data.</text>
</comment>
<organism evidence="3 4">
    <name type="scientific">Orbilia ellipsospora</name>
    <dbReference type="NCBI Taxonomy" id="2528407"/>
    <lineage>
        <taxon>Eukaryota</taxon>
        <taxon>Fungi</taxon>
        <taxon>Dikarya</taxon>
        <taxon>Ascomycota</taxon>
        <taxon>Pezizomycotina</taxon>
        <taxon>Orbiliomycetes</taxon>
        <taxon>Orbiliales</taxon>
        <taxon>Orbiliaceae</taxon>
        <taxon>Orbilia</taxon>
    </lineage>
</organism>
<evidence type="ECO:0000259" key="2">
    <source>
        <dbReference type="Pfam" id="PF13391"/>
    </source>
</evidence>
<proteinExistence type="predicted"/>
<dbReference type="EMBL" id="JAVHJO010000002">
    <property type="protein sequence ID" value="KAK6543117.1"/>
    <property type="molecule type" value="Genomic_DNA"/>
</dbReference>
<protein>
    <recommendedName>
        <fullName evidence="2">HNH nuclease domain-containing protein</fullName>
    </recommendedName>
</protein>
<dbReference type="Pfam" id="PF13391">
    <property type="entry name" value="HNH_2"/>
    <property type="match status" value="1"/>
</dbReference>
<name>A0AAV9XNH8_9PEZI</name>
<feature type="domain" description="HNH nuclease" evidence="2">
    <location>
        <begin position="265"/>
        <end position="324"/>
    </location>
</feature>